<evidence type="ECO:0000256" key="2">
    <source>
        <dbReference type="ARBA" id="ARBA00022747"/>
    </source>
</evidence>
<organism evidence="6">
    <name type="scientific">Vibrio parahaemolyticus</name>
    <dbReference type="NCBI Taxonomy" id="670"/>
    <lineage>
        <taxon>Bacteria</taxon>
        <taxon>Pseudomonadati</taxon>
        <taxon>Pseudomonadota</taxon>
        <taxon>Gammaproteobacteria</taxon>
        <taxon>Vibrionales</taxon>
        <taxon>Vibrionaceae</taxon>
        <taxon>Vibrio</taxon>
    </lineage>
</organism>
<accession>A0A249W1T4</accession>
<keyword evidence="2" id="KW-0680">Restriction system</keyword>
<keyword evidence="3" id="KW-0238">DNA-binding</keyword>
<keyword evidence="8" id="KW-1185">Reference proteome</keyword>
<name>A0A249W1T4_VIBPH</name>
<dbReference type="InterPro" id="IPR000055">
    <property type="entry name" value="Restrct_endonuc_typeI_TRD"/>
</dbReference>
<keyword evidence="6" id="KW-0540">Nuclease</keyword>
<dbReference type="EMBL" id="LHQV01000031">
    <property type="protein sequence ID" value="OQJ95665.1"/>
    <property type="molecule type" value="Genomic_DNA"/>
</dbReference>
<dbReference type="InterPro" id="IPR044946">
    <property type="entry name" value="Restrct_endonuc_typeI_TRD_sf"/>
</dbReference>
<keyword evidence="6" id="KW-0378">Hydrolase</keyword>
<comment type="similarity">
    <text evidence="1">Belongs to the type-I restriction system S methylase family.</text>
</comment>
<evidence type="ECO:0000256" key="1">
    <source>
        <dbReference type="ARBA" id="ARBA00010923"/>
    </source>
</evidence>
<dbReference type="PANTHER" id="PTHR30408">
    <property type="entry name" value="TYPE-1 RESTRICTION ENZYME ECOKI SPECIFICITY PROTEIN"/>
    <property type="match status" value="1"/>
</dbReference>
<dbReference type="Gene3D" id="3.90.220.20">
    <property type="entry name" value="DNA methylase specificity domains"/>
    <property type="match status" value="2"/>
</dbReference>
<evidence type="ECO:0000313" key="8">
    <source>
        <dbReference type="Proteomes" id="UP000191946"/>
    </source>
</evidence>
<dbReference type="REBASE" id="376556">
    <property type="entry name" value="S.Vpa662ORF22175P"/>
</dbReference>
<dbReference type="Proteomes" id="UP000191946">
    <property type="component" value="Unassembled WGS sequence"/>
</dbReference>
<sequence>MSKEWKNGRVGELIASLESGISVNGEDGTPSNDDYAVLKVSAVTYGKFNPQASKKITGSELQRAKCNPKKGQIIISRSNTPDLVGASCYVSEDYPNRFLPDKLWQTVPHPEKKVEHKWLAYFLASPWARFRLSKLATGTSNSMKNITKSELLTLPVAIPPFLEQKKIASFLECWDNAIEKTEALIAAKEKQFEWLCQTYFKPGNSTNSGWEKHKIASFVTVRNEREVPSEEVPLYSLTIENGVTAKTDRYNREFLVIDKGGKKYKVVHPKDIVFNPANLRWGAIARSEVEHKVVLSPIYEVLKVDENKIDSDFLTHALTCSRQIAIFATMVEGTLVERMAVKIDTFLSCHIHVPSSKEEQKNIAHVLNLSKQEISLLKKTLEQYRSQKRGLMQKLLTGEWQVGSSQHLSEETYQEASA</sequence>
<dbReference type="Pfam" id="PF01420">
    <property type="entry name" value="Methylase_S"/>
    <property type="match status" value="1"/>
</dbReference>
<feature type="domain" description="Type I restriction modification DNA specificity" evidence="5">
    <location>
        <begin position="3"/>
        <end position="181"/>
    </location>
</feature>
<evidence type="ECO:0000313" key="7">
    <source>
        <dbReference type="EMBL" id="OQJ95665.1"/>
    </source>
</evidence>
<reference evidence="7 8" key="1">
    <citation type="submission" date="2015-08" db="EMBL/GenBank/DDBJ databases">
        <title>Draft Genome Sequences of Vibrio parahaemolyticus Strains.</title>
        <authorList>
            <person name="Gonzalez-Escalona N."/>
            <person name="DePaola A."/>
        </authorList>
    </citation>
    <scope>NUCLEOTIDE SEQUENCE [LARGE SCALE GENOMIC DNA]</scope>
    <source>
        <strain evidence="7 8">CFSAN001621</strain>
    </source>
</reference>
<dbReference type="PANTHER" id="PTHR30408:SF12">
    <property type="entry name" value="TYPE I RESTRICTION ENZYME MJAVIII SPECIFICITY SUBUNIT"/>
    <property type="match status" value="1"/>
</dbReference>
<evidence type="ECO:0000256" key="4">
    <source>
        <dbReference type="SAM" id="Coils"/>
    </source>
</evidence>
<dbReference type="InterPro" id="IPR052021">
    <property type="entry name" value="Type-I_RS_S_subunit"/>
</dbReference>
<reference evidence="6" key="2">
    <citation type="submission" date="2017-09" db="EMBL/GenBank/DDBJ databases">
        <authorList>
            <person name="Ehlers B."/>
            <person name="Leendertz F.H."/>
        </authorList>
    </citation>
    <scope>NUCLEOTIDE SEQUENCE</scope>
    <source>
        <strain evidence="6">MAVP-26</strain>
    </source>
</reference>
<protein>
    <submittedName>
        <fullName evidence="6">Restriction endonuclease subunit S</fullName>
    </submittedName>
</protein>
<gene>
    <name evidence="7" type="ORF">AKG60_26605</name>
    <name evidence="6" type="ORF">YA91_08590</name>
</gene>
<dbReference type="REBASE" id="218076">
    <property type="entry name" value="S.VpaMAVP26ORF8575P"/>
</dbReference>
<feature type="coiled-coil region" evidence="4">
    <location>
        <begin position="367"/>
        <end position="394"/>
    </location>
</feature>
<dbReference type="AlphaFoldDB" id="A0A249W1T4"/>
<dbReference type="SUPFAM" id="SSF116734">
    <property type="entry name" value="DNA methylase specificity domain"/>
    <property type="match status" value="2"/>
</dbReference>
<keyword evidence="4" id="KW-0175">Coiled coil</keyword>
<dbReference type="GO" id="GO:0003677">
    <property type="term" value="F:DNA binding"/>
    <property type="evidence" value="ECO:0007669"/>
    <property type="project" value="UniProtKB-KW"/>
</dbReference>
<evidence type="ECO:0000313" key="6">
    <source>
        <dbReference type="EMBL" id="ASZ50682.1"/>
    </source>
</evidence>
<evidence type="ECO:0000256" key="3">
    <source>
        <dbReference type="ARBA" id="ARBA00023125"/>
    </source>
</evidence>
<dbReference type="GO" id="GO:0004519">
    <property type="term" value="F:endonuclease activity"/>
    <property type="evidence" value="ECO:0007669"/>
    <property type="project" value="UniProtKB-KW"/>
</dbReference>
<proteinExistence type="inferred from homology"/>
<dbReference type="CDD" id="cd17261">
    <property type="entry name" value="RMtype1_S_EcoKI-TRD2-CR2_like"/>
    <property type="match status" value="1"/>
</dbReference>
<evidence type="ECO:0000259" key="5">
    <source>
        <dbReference type="Pfam" id="PF01420"/>
    </source>
</evidence>
<dbReference type="RefSeq" id="WP_005497495.1">
    <property type="nucleotide sequence ID" value="NZ_CP023248.2"/>
</dbReference>
<dbReference type="Gene3D" id="1.10.287.1120">
    <property type="entry name" value="Bipartite methylase S protein"/>
    <property type="match status" value="1"/>
</dbReference>
<keyword evidence="6" id="KW-0255">Endonuclease</keyword>
<dbReference type="GO" id="GO:0009307">
    <property type="term" value="P:DNA restriction-modification system"/>
    <property type="evidence" value="ECO:0007669"/>
    <property type="project" value="UniProtKB-KW"/>
</dbReference>
<dbReference type="EMBL" id="CP023248">
    <property type="protein sequence ID" value="ASZ50682.1"/>
    <property type="molecule type" value="Genomic_DNA"/>
</dbReference>